<dbReference type="PIRSF" id="PIRSF011484">
    <property type="entry name" value="YaeQ"/>
    <property type="match status" value="1"/>
</dbReference>
<protein>
    <recommendedName>
        <fullName evidence="3">YaeQ family protein</fullName>
    </recommendedName>
</protein>
<dbReference type="SMART" id="SM01322">
    <property type="entry name" value="YaeQ"/>
    <property type="match status" value="1"/>
</dbReference>
<dbReference type="Proteomes" id="UP000248090">
    <property type="component" value="Unassembled WGS sequence"/>
</dbReference>
<dbReference type="SUPFAM" id="SSF52980">
    <property type="entry name" value="Restriction endonuclease-like"/>
    <property type="match status" value="1"/>
</dbReference>
<evidence type="ECO:0000313" key="1">
    <source>
        <dbReference type="EMBL" id="PXF31171.1"/>
    </source>
</evidence>
<accession>A0ABX5LXZ4</accession>
<comment type="caution">
    <text evidence="1">The sequence shown here is derived from an EMBL/GenBank/DDBJ whole genome shotgun (WGS) entry which is preliminary data.</text>
</comment>
<dbReference type="Gene3D" id="3.10.640.10">
    <property type="entry name" value="Restriction endonuclease-like alpha-beta roll domain"/>
    <property type="match status" value="1"/>
</dbReference>
<evidence type="ECO:0008006" key="3">
    <source>
        <dbReference type="Google" id="ProtNLM"/>
    </source>
</evidence>
<dbReference type="EMBL" id="LAPT01000047">
    <property type="protein sequence ID" value="PXF31171.1"/>
    <property type="molecule type" value="Genomic_DNA"/>
</dbReference>
<gene>
    <name evidence="1" type="ORF">WH50_11035</name>
</gene>
<organism evidence="1 2">
    <name type="scientific">Pokkaliibacter plantistimulans</name>
    <dbReference type="NCBI Taxonomy" id="1635171"/>
    <lineage>
        <taxon>Bacteria</taxon>
        <taxon>Pseudomonadati</taxon>
        <taxon>Pseudomonadota</taxon>
        <taxon>Gammaproteobacteria</taxon>
        <taxon>Oceanospirillales</taxon>
        <taxon>Balneatrichaceae</taxon>
        <taxon>Pokkaliibacter</taxon>
    </lineage>
</organism>
<name>A0ABX5LXZ4_9GAMM</name>
<sequence>MALKATVFKSELNVSDMDRHHYQSYSLTLARHPSETDERMMVRLLAFALRADEQLEFCKGLSNDEEPDLWQKQLTGDIETWIEVGLPDERRLRKASSRARRVVVYCYGGRNAGLWWKGIEDKLQRFDNIEVYNLPEEATQLLAGQTARTMDWQCMIQDGQVWMNSSDSSIQVDLERLK</sequence>
<dbReference type="PANTHER" id="PTHR38784">
    <property type="entry name" value="SUCROSE PHOSPHORYLASE"/>
    <property type="match status" value="1"/>
</dbReference>
<dbReference type="InterPro" id="IPR038590">
    <property type="entry name" value="YaeQ_sf"/>
</dbReference>
<reference evidence="1 2" key="1">
    <citation type="submission" date="2015-03" db="EMBL/GenBank/DDBJ databases">
        <authorList>
            <person name="Krishnan R."/>
            <person name="Midha S."/>
            <person name="Patil P.B."/>
            <person name="Rameshkumar N."/>
        </authorList>
    </citation>
    <scope>NUCLEOTIDE SEQUENCE [LARGE SCALE GENOMIC DNA]</scope>
    <source>
        <strain evidence="1 2">L1E11</strain>
    </source>
</reference>
<proteinExistence type="predicted"/>
<dbReference type="Pfam" id="PF07152">
    <property type="entry name" value="YaeQ"/>
    <property type="match status" value="1"/>
</dbReference>
<evidence type="ECO:0000313" key="2">
    <source>
        <dbReference type="Proteomes" id="UP000248090"/>
    </source>
</evidence>
<dbReference type="InterPro" id="IPR011335">
    <property type="entry name" value="Restrct_endonuc-II-like"/>
</dbReference>
<dbReference type="CDD" id="cd22368">
    <property type="entry name" value="YaeQ-like"/>
    <property type="match status" value="1"/>
</dbReference>
<keyword evidence="2" id="KW-1185">Reference proteome</keyword>
<dbReference type="InterPro" id="IPR009822">
    <property type="entry name" value="YaeQ"/>
</dbReference>
<dbReference type="RefSeq" id="WP_110187357.1">
    <property type="nucleotide sequence ID" value="NZ_CP177354.1"/>
</dbReference>
<dbReference type="PANTHER" id="PTHR38784:SF1">
    <property type="entry name" value="SUCROSE PHOSPHORYLASE"/>
    <property type="match status" value="1"/>
</dbReference>